<comment type="caution">
    <text evidence="7">The sequence shown here is derived from an EMBL/GenBank/DDBJ whole genome shotgun (WGS) entry which is preliminary data.</text>
</comment>
<feature type="compositionally biased region" description="Basic and acidic residues" evidence="5">
    <location>
        <begin position="443"/>
        <end position="463"/>
    </location>
</feature>
<dbReference type="InterPro" id="IPR008271">
    <property type="entry name" value="Ser/Thr_kinase_AS"/>
</dbReference>
<dbReference type="PROSITE" id="PS00107">
    <property type="entry name" value="PROTEIN_KINASE_ATP"/>
    <property type="match status" value="1"/>
</dbReference>
<dbReference type="OrthoDB" id="2687620at2759"/>
<keyword evidence="2 4" id="KW-0547">Nucleotide-binding</keyword>
<dbReference type="Proteomes" id="UP000659654">
    <property type="component" value="Unassembled WGS sequence"/>
</dbReference>
<evidence type="ECO:0000313" key="7">
    <source>
        <dbReference type="EMBL" id="CAD5223186.1"/>
    </source>
</evidence>
<feature type="compositionally biased region" description="Basic and acidic residues" evidence="5">
    <location>
        <begin position="502"/>
        <end position="513"/>
    </location>
</feature>
<sequence>MAFGPKKDRPYYYHKKPEIPRGLDAPPYLKDGEMLDGRYKIDTILGRGGFGQVFQAKDMVTKQYVAVKVEPRDRHSQINTERMVLLDLTSCKHVPNLIDSGYTNELCFLVLPVYSDNLFELRKFAPDLRFPVKFALGVFYQLVETLQEIHTLGYVHRDIKPSNFCLGRLPDERTKVFLIDFGMSRRFRTLDGKLIERRDNVPFRGTSRYCSKRVHLRYDQGPCDDMCSLLFGVVEMMEGDLPWKGDENDRMLATIKAKPIFKFDKFTKFTPIPLFHIAHYIQQCTYEHELRYDVIKRHINEALRWLLENEGIDLEERERQVAEFIEDHVLQDRKKVVSVEDSSPPFPATQASIHASIMGVSSKASIIQRQENRKVEYDWVKPASRDVRKNTRDDSFYVQTVRHELDEARRNFVMGNISDQKMVSPVQQEVKACRNGSAMDVESCKMGRNGHGDQQRQGRDRFLPQESPNDQMNKENQGPRSPEPRGYQRSDALSNGYCNRNAESRDWRAPQRHENYGRSNVANWRAENHNAGNGGIANKQQECQNQRNLENPQRNEDYRPRRLSEMNQGRGSGDQEPPRSPICHSDRTNFQRYNNNYDPQKPMENGADPQCRWSQMERRAFQRGSYRPKKPFVKYLHVPHNIEGLDE</sequence>
<feature type="domain" description="Protein kinase" evidence="6">
    <location>
        <begin position="39"/>
        <end position="331"/>
    </location>
</feature>
<dbReference type="PROSITE" id="PS00108">
    <property type="entry name" value="PROTEIN_KINASE_ST"/>
    <property type="match status" value="1"/>
</dbReference>
<keyword evidence="8" id="KW-1185">Reference proteome</keyword>
<feature type="region of interest" description="Disordered" evidence="5">
    <location>
        <begin position="443"/>
        <end position="513"/>
    </location>
</feature>
<dbReference type="EMBL" id="CAJFDI010000003">
    <property type="protein sequence ID" value="CAD5223186.1"/>
    <property type="molecule type" value="Genomic_DNA"/>
</dbReference>
<feature type="compositionally biased region" description="Basic and acidic residues" evidence="5">
    <location>
        <begin position="553"/>
        <end position="564"/>
    </location>
</feature>
<dbReference type="Gene3D" id="1.10.510.10">
    <property type="entry name" value="Transferase(Phosphotransferase) domain 1"/>
    <property type="match status" value="1"/>
</dbReference>
<dbReference type="InterPro" id="IPR017441">
    <property type="entry name" value="Protein_kinase_ATP_BS"/>
</dbReference>
<proteinExistence type="predicted"/>
<dbReference type="InterPro" id="IPR050235">
    <property type="entry name" value="CK1_Ser-Thr_kinase"/>
</dbReference>
<dbReference type="EC" id="2.7.11.1" evidence="1"/>
<evidence type="ECO:0000259" key="6">
    <source>
        <dbReference type="PROSITE" id="PS50011"/>
    </source>
</evidence>
<dbReference type="EMBL" id="CAJFCV020000003">
    <property type="protein sequence ID" value="CAG9111861.1"/>
    <property type="molecule type" value="Genomic_DNA"/>
</dbReference>
<evidence type="ECO:0000256" key="2">
    <source>
        <dbReference type="ARBA" id="ARBA00022741"/>
    </source>
</evidence>
<dbReference type="GO" id="GO:0005524">
    <property type="term" value="F:ATP binding"/>
    <property type="evidence" value="ECO:0007669"/>
    <property type="project" value="UniProtKB-UniRule"/>
</dbReference>
<dbReference type="PROSITE" id="PS50011">
    <property type="entry name" value="PROTEIN_KINASE_DOM"/>
    <property type="match status" value="1"/>
</dbReference>
<dbReference type="PANTHER" id="PTHR11909">
    <property type="entry name" value="CASEIN KINASE-RELATED"/>
    <property type="match status" value="1"/>
</dbReference>
<dbReference type="SMR" id="A0A7I8WFY9"/>
<gene>
    <name evidence="7" type="ORF">BXYJ_LOCUS7853</name>
</gene>
<keyword evidence="3 4" id="KW-0067">ATP-binding</keyword>
<evidence type="ECO:0000313" key="8">
    <source>
        <dbReference type="Proteomes" id="UP000659654"/>
    </source>
</evidence>
<evidence type="ECO:0000256" key="4">
    <source>
        <dbReference type="PROSITE-ProRule" id="PRU10141"/>
    </source>
</evidence>
<dbReference type="SMART" id="SM00220">
    <property type="entry name" value="S_TKc"/>
    <property type="match status" value="1"/>
</dbReference>
<evidence type="ECO:0000256" key="1">
    <source>
        <dbReference type="ARBA" id="ARBA00012513"/>
    </source>
</evidence>
<dbReference type="AlphaFoldDB" id="A0A7I8WFY9"/>
<dbReference type="Proteomes" id="UP000582659">
    <property type="component" value="Unassembled WGS sequence"/>
</dbReference>
<evidence type="ECO:0000256" key="3">
    <source>
        <dbReference type="ARBA" id="ARBA00022840"/>
    </source>
</evidence>
<feature type="region of interest" description="Disordered" evidence="5">
    <location>
        <begin position="544"/>
        <end position="589"/>
    </location>
</feature>
<feature type="binding site" evidence="4">
    <location>
        <position position="68"/>
    </location>
    <ligand>
        <name>ATP</name>
        <dbReference type="ChEBI" id="CHEBI:30616"/>
    </ligand>
</feature>
<feature type="compositionally biased region" description="Polar residues" evidence="5">
    <location>
        <begin position="466"/>
        <end position="479"/>
    </location>
</feature>
<dbReference type="SUPFAM" id="SSF56112">
    <property type="entry name" value="Protein kinase-like (PK-like)"/>
    <property type="match status" value="1"/>
</dbReference>
<name>A0A7I8WFY9_BURXY</name>
<dbReference type="GO" id="GO:0004674">
    <property type="term" value="F:protein serine/threonine kinase activity"/>
    <property type="evidence" value="ECO:0007669"/>
    <property type="project" value="UniProtKB-EC"/>
</dbReference>
<dbReference type="InterPro" id="IPR011009">
    <property type="entry name" value="Kinase-like_dom_sf"/>
</dbReference>
<accession>A0A7I8WFY9</accession>
<reference evidence="7" key="1">
    <citation type="submission" date="2020-09" db="EMBL/GenBank/DDBJ databases">
        <authorList>
            <person name="Kikuchi T."/>
        </authorList>
    </citation>
    <scope>NUCLEOTIDE SEQUENCE</scope>
    <source>
        <strain evidence="7">Ka4C1</strain>
    </source>
</reference>
<dbReference type="InterPro" id="IPR000719">
    <property type="entry name" value="Prot_kinase_dom"/>
</dbReference>
<protein>
    <recommendedName>
        <fullName evidence="1">non-specific serine/threonine protein kinase</fullName>
        <ecNumber evidence="1">2.7.11.1</ecNumber>
    </recommendedName>
</protein>
<organism evidence="7 8">
    <name type="scientific">Bursaphelenchus xylophilus</name>
    <name type="common">Pinewood nematode worm</name>
    <name type="synonym">Aphelenchoides xylophilus</name>
    <dbReference type="NCBI Taxonomy" id="6326"/>
    <lineage>
        <taxon>Eukaryota</taxon>
        <taxon>Metazoa</taxon>
        <taxon>Ecdysozoa</taxon>
        <taxon>Nematoda</taxon>
        <taxon>Chromadorea</taxon>
        <taxon>Rhabditida</taxon>
        <taxon>Tylenchina</taxon>
        <taxon>Tylenchomorpha</taxon>
        <taxon>Aphelenchoidea</taxon>
        <taxon>Aphelenchoididae</taxon>
        <taxon>Bursaphelenchus</taxon>
    </lineage>
</organism>
<dbReference type="Pfam" id="PF00069">
    <property type="entry name" value="Pkinase"/>
    <property type="match status" value="1"/>
</dbReference>
<evidence type="ECO:0000256" key="5">
    <source>
        <dbReference type="SAM" id="MobiDB-lite"/>
    </source>
</evidence>